<dbReference type="EMBL" id="CM017882">
    <property type="protein sequence ID" value="KAG1364359.1"/>
    <property type="molecule type" value="Genomic_DNA"/>
</dbReference>
<keyword evidence="2" id="KW-1185">Reference proteome</keyword>
<proteinExistence type="predicted"/>
<dbReference type="PANTHER" id="PTHR35121">
    <property type="entry name" value="HOMEODOMAIN PROTEIN 8, PUTATIVE-RELATED"/>
    <property type="match status" value="1"/>
</dbReference>
<reference evidence="1" key="2">
    <citation type="submission" date="2019-07" db="EMBL/GenBank/DDBJ databases">
        <authorList>
            <person name="Yang Y."/>
            <person name="Bocs S."/>
            <person name="Baudouin L."/>
        </authorList>
    </citation>
    <scope>NUCLEOTIDE SEQUENCE</scope>
    <source>
        <tissue evidence="1">Spear leaf of Hainan Tall coconut</tissue>
    </source>
</reference>
<protein>
    <submittedName>
        <fullName evidence="1">Uncharacterized protein</fullName>
    </submittedName>
</protein>
<reference evidence="1" key="1">
    <citation type="journal article" date="2017" name="Gigascience">
        <title>The genome draft of coconut (Cocos nucifera).</title>
        <authorList>
            <person name="Xiao Y."/>
            <person name="Xu P."/>
            <person name="Fan H."/>
            <person name="Baudouin L."/>
            <person name="Xia W."/>
            <person name="Bocs S."/>
            <person name="Xu J."/>
            <person name="Li Q."/>
            <person name="Guo A."/>
            <person name="Zhou L."/>
            <person name="Li J."/>
            <person name="Wu Y."/>
            <person name="Ma Z."/>
            <person name="Armero A."/>
            <person name="Issali A.E."/>
            <person name="Liu N."/>
            <person name="Peng M."/>
            <person name="Yang Y."/>
        </authorList>
    </citation>
    <scope>NUCLEOTIDE SEQUENCE</scope>
    <source>
        <tissue evidence="1">Spear leaf of Hainan Tall coconut</tissue>
    </source>
</reference>
<evidence type="ECO:0000313" key="2">
    <source>
        <dbReference type="Proteomes" id="UP000797356"/>
    </source>
</evidence>
<organism evidence="1 2">
    <name type="scientific">Cocos nucifera</name>
    <name type="common">Coconut palm</name>
    <dbReference type="NCBI Taxonomy" id="13894"/>
    <lineage>
        <taxon>Eukaryota</taxon>
        <taxon>Viridiplantae</taxon>
        <taxon>Streptophyta</taxon>
        <taxon>Embryophyta</taxon>
        <taxon>Tracheophyta</taxon>
        <taxon>Spermatophyta</taxon>
        <taxon>Magnoliopsida</taxon>
        <taxon>Liliopsida</taxon>
        <taxon>Arecaceae</taxon>
        <taxon>Arecoideae</taxon>
        <taxon>Cocoseae</taxon>
        <taxon>Attaleinae</taxon>
        <taxon>Cocos</taxon>
    </lineage>
</organism>
<sequence>MATGAQGWIHCALEGCIPAFDSEIRQRPYHRNCSCALHGSRFRSCHLHCKAKISYPIQHSLERLHLTISASSFPNSSCCIKTSFSCHELKIH</sequence>
<dbReference type="Proteomes" id="UP000797356">
    <property type="component" value="Chromosome 11"/>
</dbReference>
<accession>A0A8K0IQ86</accession>
<comment type="caution">
    <text evidence="1">The sequence shown here is derived from an EMBL/GenBank/DDBJ whole genome shotgun (WGS) entry which is preliminary data.</text>
</comment>
<dbReference type="OrthoDB" id="1696465at2759"/>
<name>A0A8K0IQ86_COCNU</name>
<dbReference type="PANTHER" id="PTHR35121:SF2">
    <property type="entry name" value="SWIM-TYPE DOMAIN-CONTAINING PROTEIN"/>
    <property type="match status" value="1"/>
</dbReference>
<gene>
    <name evidence="1" type="ORF">COCNU_11G011860</name>
</gene>
<evidence type="ECO:0000313" key="1">
    <source>
        <dbReference type="EMBL" id="KAG1364359.1"/>
    </source>
</evidence>
<dbReference type="AlphaFoldDB" id="A0A8K0IQ86"/>